<evidence type="ECO:0000256" key="5">
    <source>
        <dbReference type="ARBA" id="ARBA00022729"/>
    </source>
</evidence>
<keyword evidence="7 10" id="KW-0472">Membrane</keyword>
<protein>
    <submittedName>
        <fullName evidence="14">SusC/RagA family TonB-linked outer membrane protein</fullName>
    </submittedName>
</protein>
<evidence type="ECO:0000256" key="6">
    <source>
        <dbReference type="ARBA" id="ARBA00023077"/>
    </source>
</evidence>
<evidence type="ECO:0000256" key="11">
    <source>
        <dbReference type="RuleBase" id="RU003357"/>
    </source>
</evidence>
<dbReference type="GO" id="GO:0044718">
    <property type="term" value="P:siderophore transmembrane transport"/>
    <property type="evidence" value="ECO:0007669"/>
    <property type="project" value="TreeGrafter"/>
</dbReference>
<dbReference type="Pfam" id="PF00593">
    <property type="entry name" value="TonB_dep_Rec_b-barrel"/>
    <property type="match status" value="1"/>
</dbReference>
<evidence type="ECO:0000256" key="3">
    <source>
        <dbReference type="ARBA" id="ARBA00022452"/>
    </source>
</evidence>
<comment type="caution">
    <text evidence="14">The sequence shown here is derived from an EMBL/GenBank/DDBJ whole genome shotgun (WGS) entry which is preliminary data.</text>
</comment>
<dbReference type="InterPro" id="IPR039426">
    <property type="entry name" value="TonB-dep_rcpt-like"/>
</dbReference>
<keyword evidence="15" id="KW-1185">Reference proteome</keyword>
<evidence type="ECO:0000256" key="10">
    <source>
        <dbReference type="PROSITE-ProRule" id="PRU01360"/>
    </source>
</evidence>
<evidence type="ECO:0000259" key="12">
    <source>
        <dbReference type="Pfam" id="PF00593"/>
    </source>
</evidence>
<gene>
    <name evidence="14" type="ORF">C803_02031</name>
</gene>
<dbReference type="SUPFAM" id="SSF56935">
    <property type="entry name" value="Porins"/>
    <property type="match status" value="1"/>
</dbReference>
<keyword evidence="3 10" id="KW-1134">Transmembrane beta strand</keyword>
<evidence type="ECO:0000256" key="7">
    <source>
        <dbReference type="ARBA" id="ARBA00023136"/>
    </source>
</evidence>
<name>S0GJA6_9BACT</name>
<keyword evidence="8" id="KW-0675">Receptor</keyword>
<evidence type="ECO:0000259" key="13">
    <source>
        <dbReference type="Pfam" id="PF07715"/>
    </source>
</evidence>
<keyword evidence="2 10" id="KW-0813">Transport</keyword>
<accession>S0GJA6</accession>
<comment type="similarity">
    <text evidence="10 11">Belongs to the TonB-dependent receptor family.</text>
</comment>
<dbReference type="InterPro" id="IPR023996">
    <property type="entry name" value="TonB-dep_OMP_SusC/RagA"/>
</dbReference>
<dbReference type="EMBL" id="ASSQ01000011">
    <property type="protein sequence ID" value="EOS18369.1"/>
    <property type="molecule type" value="Genomic_DNA"/>
</dbReference>
<dbReference type="Gene3D" id="2.170.130.10">
    <property type="entry name" value="TonB-dependent receptor, plug domain"/>
    <property type="match status" value="1"/>
</dbReference>
<dbReference type="InterPro" id="IPR037066">
    <property type="entry name" value="Plug_dom_sf"/>
</dbReference>
<dbReference type="NCBIfam" id="TIGR04057">
    <property type="entry name" value="SusC_RagA_signa"/>
    <property type="match status" value="1"/>
</dbReference>
<evidence type="ECO:0000256" key="9">
    <source>
        <dbReference type="ARBA" id="ARBA00023237"/>
    </source>
</evidence>
<dbReference type="InterPro" id="IPR036942">
    <property type="entry name" value="Beta-barrel_TonB_sf"/>
</dbReference>
<dbReference type="PANTHER" id="PTHR30069:SF29">
    <property type="entry name" value="HEMOGLOBIN AND HEMOGLOBIN-HAPTOGLOBIN-BINDING PROTEIN 1-RELATED"/>
    <property type="match status" value="1"/>
</dbReference>
<dbReference type="Proteomes" id="UP000014140">
    <property type="component" value="Unassembled WGS sequence"/>
</dbReference>
<dbReference type="GO" id="GO:0009279">
    <property type="term" value="C:cell outer membrane"/>
    <property type="evidence" value="ECO:0007669"/>
    <property type="project" value="UniProtKB-SubCell"/>
</dbReference>
<evidence type="ECO:0000256" key="2">
    <source>
        <dbReference type="ARBA" id="ARBA00022448"/>
    </source>
</evidence>
<dbReference type="Pfam" id="PF07715">
    <property type="entry name" value="Plug"/>
    <property type="match status" value="1"/>
</dbReference>
<evidence type="ECO:0000256" key="8">
    <source>
        <dbReference type="ARBA" id="ARBA00023170"/>
    </source>
</evidence>
<keyword evidence="5" id="KW-0732">Signal</keyword>
<dbReference type="HOGENOM" id="CLU_004317_0_1_10"/>
<dbReference type="NCBIfam" id="TIGR04056">
    <property type="entry name" value="OMP_RagA_SusC"/>
    <property type="match status" value="1"/>
</dbReference>
<dbReference type="AlphaFoldDB" id="S0GJA6"/>
<keyword evidence="6 11" id="KW-0798">TonB box</keyword>
<comment type="subcellular location">
    <subcellularLocation>
        <location evidence="1 10">Cell outer membrane</location>
        <topology evidence="1 10">Multi-pass membrane protein</topology>
    </subcellularLocation>
</comment>
<evidence type="ECO:0000313" key="15">
    <source>
        <dbReference type="Proteomes" id="UP000014140"/>
    </source>
</evidence>
<feature type="domain" description="TonB-dependent receptor plug" evidence="13">
    <location>
        <begin position="54"/>
        <end position="171"/>
    </location>
</feature>
<feature type="domain" description="TonB-dependent receptor-like beta-barrel" evidence="12">
    <location>
        <begin position="396"/>
        <end position="722"/>
    </location>
</feature>
<proteinExistence type="inferred from homology"/>
<evidence type="ECO:0000256" key="4">
    <source>
        <dbReference type="ARBA" id="ARBA00022692"/>
    </source>
</evidence>
<sequence>MHYNRLSSAKTLVISYVGMKSQEVVIKPILKIVLESDNQQLDEVMVVAYGTTKKASFTGSASVVKSEDLSAQKESFVKSLQGKVAGIRVGGSTGDPGADQRIQIRGISSISASSQPLYVIDGVAIVNNDVTSGLKSQSVLSSINPDDIENLTVLKDAAAASLYGSRAANGVIIITTKQGKQGKTKITYNMETGWTNMAVKNQYNLMNAAELKEYYWEGIKNYAIFRGGMNEADANAFSDENTPDFFWNYDSDIDTDWKKEVYRNGMITDHQVAISGGNEKTKFYTGFGYNKTKGIVAGSDFERYSGRINIDHQAFDWLRVNARQMLSFTNTNGFRDQNDQEQGMGTSSPLSILYSMDPTAVNKLEDGSYNPNAGLKSNISNPNLMLGESTGPNAETVTSEMLRSMTNFEAEVSLPYGISAKTIFGYDYIDNKEREFWAPSSVNGASLNGLGYRTDYTNKTMTSSTTLNYNGNFDKHNIRALVGYEIEDRSLLLTVASAKSYSTDKLPELANGQPYNVSSSTYGSSIMSVLANVNYDFDNKYYLSGSFRRDGSSRLGKNNRWANFWSVSGAWRISGEDFLSDDPLFSDLKLRASFGTNGNLPSDYYANLATYSFGGGYGDASAIYWGSAGNSNLGWEKSKNFNIGIDWNLYNRVNVSLEYYDKTTTDLLFRVPTSYITGFSTNWQNLGKIKNNGVELTIGSTNIQTKDFTWTTDFNVTKQNNKIKSLPEGNDIMYGDGNMYLLREGESMHTFYLPQWLGVNPETGLGEFYIDPSLNSRDAVVDGQVVKDGNVTNYYTKAGNTIVGKAIPDWIGGMTNTFVYKNFDLSFMISFQTGASLFDYPAYFLSQSDGMRIGNFSVSKEVAGNYWKAPGDVVDNPRPIYNNPYRSDRFSSRTIKSTNNIRMRDITFGYKVPVSKKYINNLRVFFKANNPFLIYCASDYIDPDVDVNGYRQVDTPPTRSFMFGLNFEL</sequence>
<evidence type="ECO:0000256" key="1">
    <source>
        <dbReference type="ARBA" id="ARBA00004571"/>
    </source>
</evidence>
<dbReference type="InterPro" id="IPR000531">
    <property type="entry name" value="Beta-barrel_TonB"/>
</dbReference>
<reference evidence="14 15" key="1">
    <citation type="submission" date="2013-04" db="EMBL/GenBank/DDBJ databases">
        <title>The Genome Sequence of Parabacteroides goldsteinii dnLKV18.</title>
        <authorList>
            <consortium name="The Broad Institute Genomics Platform"/>
            <consortium name="The Broad Institute Genome Sequencing Center for Infectious Disease"/>
            <person name="Earl A."/>
            <person name="Xavier R."/>
            <person name="Kuhn K."/>
            <person name="Stappenbeck T."/>
            <person name="Walker B."/>
            <person name="Young S."/>
            <person name="Zeng Q."/>
            <person name="Gargeya S."/>
            <person name="Fitzgerald M."/>
            <person name="Haas B."/>
            <person name="Abouelleil A."/>
            <person name="Allen A.W."/>
            <person name="Alvarado L."/>
            <person name="Arachchi H.M."/>
            <person name="Berlin A.M."/>
            <person name="Chapman S.B."/>
            <person name="Gainer-Dewar J."/>
            <person name="Goldberg J."/>
            <person name="Griggs A."/>
            <person name="Gujja S."/>
            <person name="Hansen M."/>
            <person name="Howarth C."/>
            <person name="Imamovic A."/>
            <person name="Ireland A."/>
            <person name="Larimer J."/>
            <person name="McCowan C."/>
            <person name="Murphy C."/>
            <person name="Pearson M."/>
            <person name="Poon T.W."/>
            <person name="Priest M."/>
            <person name="Roberts A."/>
            <person name="Saif S."/>
            <person name="Shea T."/>
            <person name="Sisk P."/>
            <person name="Sykes S."/>
            <person name="Wortman J."/>
            <person name="Nusbaum C."/>
            <person name="Birren B."/>
        </authorList>
    </citation>
    <scope>NUCLEOTIDE SEQUENCE [LARGE SCALE GENOMIC DNA]</scope>
    <source>
        <strain evidence="15">dnLKV18</strain>
    </source>
</reference>
<keyword evidence="4 10" id="KW-0812">Transmembrane</keyword>
<dbReference type="PROSITE" id="PS52016">
    <property type="entry name" value="TONB_DEPENDENT_REC_3"/>
    <property type="match status" value="1"/>
</dbReference>
<dbReference type="PATRIC" id="fig|1235789.3.peg.2026"/>
<dbReference type="InterPro" id="IPR023997">
    <property type="entry name" value="TonB-dep_OMP_SusC/RagA_CS"/>
</dbReference>
<dbReference type="GO" id="GO:0015344">
    <property type="term" value="F:siderophore uptake transmembrane transporter activity"/>
    <property type="evidence" value="ECO:0007669"/>
    <property type="project" value="TreeGrafter"/>
</dbReference>
<organism evidence="14 15">
    <name type="scientific">Parabacteroides goldsteinii dnLKV18</name>
    <dbReference type="NCBI Taxonomy" id="1235789"/>
    <lineage>
        <taxon>Bacteria</taxon>
        <taxon>Pseudomonadati</taxon>
        <taxon>Bacteroidota</taxon>
        <taxon>Bacteroidia</taxon>
        <taxon>Bacteroidales</taxon>
        <taxon>Tannerellaceae</taxon>
        <taxon>Parabacteroides</taxon>
    </lineage>
</organism>
<dbReference type="Gene3D" id="2.40.170.20">
    <property type="entry name" value="TonB-dependent receptor, beta-barrel domain"/>
    <property type="match status" value="1"/>
</dbReference>
<dbReference type="PANTHER" id="PTHR30069">
    <property type="entry name" value="TONB-DEPENDENT OUTER MEMBRANE RECEPTOR"/>
    <property type="match status" value="1"/>
</dbReference>
<keyword evidence="9 10" id="KW-0998">Cell outer membrane</keyword>
<dbReference type="InterPro" id="IPR012910">
    <property type="entry name" value="Plug_dom"/>
</dbReference>
<evidence type="ECO:0000313" key="14">
    <source>
        <dbReference type="EMBL" id="EOS18369.1"/>
    </source>
</evidence>